<dbReference type="InterPro" id="IPR004089">
    <property type="entry name" value="MCPsignal_dom"/>
</dbReference>
<evidence type="ECO:0000259" key="6">
    <source>
        <dbReference type="PROSITE" id="PS50111"/>
    </source>
</evidence>
<dbReference type="AlphaFoldDB" id="A0A1E2UNF8"/>
<dbReference type="GO" id="GO:0016020">
    <property type="term" value="C:membrane"/>
    <property type="evidence" value="ECO:0007669"/>
    <property type="project" value="UniProtKB-SubCell"/>
</dbReference>
<dbReference type="Pfam" id="PF00015">
    <property type="entry name" value="MCPsignal"/>
    <property type="match status" value="1"/>
</dbReference>
<proteinExistence type="inferred from homology"/>
<dbReference type="PROSITE" id="PS50111">
    <property type="entry name" value="CHEMOTAXIS_TRANSDUC_2"/>
    <property type="match status" value="1"/>
</dbReference>
<organism evidence="8 9">
    <name type="scientific">Candidatus Thiodiazotropha endoloripes</name>
    <dbReference type="NCBI Taxonomy" id="1818881"/>
    <lineage>
        <taxon>Bacteria</taxon>
        <taxon>Pseudomonadati</taxon>
        <taxon>Pseudomonadota</taxon>
        <taxon>Gammaproteobacteria</taxon>
        <taxon>Chromatiales</taxon>
        <taxon>Sedimenticolaceae</taxon>
        <taxon>Candidatus Thiodiazotropha</taxon>
    </lineage>
</organism>
<comment type="caution">
    <text evidence="8">The sequence shown here is derived from an EMBL/GenBank/DDBJ whole genome shotgun (WGS) entry which is preliminary data.</text>
</comment>
<keyword evidence="5" id="KW-1133">Transmembrane helix</keyword>
<dbReference type="CDD" id="cd06225">
    <property type="entry name" value="HAMP"/>
    <property type="match status" value="1"/>
</dbReference>
<keyword evidence="2 4" id="KW-0807">Transducer</keyword>
<dbReference type="Pfam" id="PF00672">
    <property type="entry name" value="HAMP"/>
    <property type="match status" value="1"/>
</dbReference>
<evidence type="ECO:0000313" key="8">
    <source>
        <dbReference type="EMBL" id="ODB96280.1"/>
    </source>
</evidence>
<feature type="transmembrane region" description="Helical" evidence="5">
    <location>
        <begin position="12"/>
        <end position="33"/>
    </location>
</feature>
<dbReference type="FunFam" id="1.10.287.950:FF:000001">
    <property type="entry name" value="Methyl-accepting chemotaxis sensory transducer"/>
    <property type="match status" value="1"/>
</dbReference>
<evidence type="ECO:0000256" key="4">
    <source>
        <dbReference type="PROSITE-ProRule" id="PRU00284"/>
    </source>
</evidence>
<dbReference type="STRING" id="1818881.A3196_05575"/>
<protein>
    <recommendedName>
        <fullName evidence="10">Chemotaxis protein</fullName>
    </recommendedName>
</protein>
<dbReference type="OrthoDB" id="9781845at2"/>
<sequence>MMSFLNNLSIKLRLSLLVGILLLNTIFVGLLGLRGMQQADHAIDELYNVEMAHMVGLSTVIEKLEDSRVQILLALQHDPGSAFAAMHDHKLDKHIHQIEENIKIIDSRWEAFTKSQLDSEEQRLVEIFSKDLKHLEYDGLIPVDKLLVDGQFYEANQLLLSLINPVLQKIQESTAELLKIQENKAAHAFEETHAAYKSMLSLVIGSLVVGALFGILLAYLIISEISKGVSQIEESAHQLADGQLLTRVDYNSKDEIGNIALAFNRMAQQFHDAINQVKDSVVQLASAAEETSVVTNQTTVGINQQLSETSQVATAINQMSTTVQEVARNAVDAAHAARDADTTFIEGKRVIDQVIKGINSLAGEVEQAAAVIQELETESRNIGSVLDVIKSIAEQTNLLALNAAIEAARAGEQGRGFAVVADEVRTLAGRTQDSTQEIEEMISKLQEGADNAVKVMARGNEMTQSGVEQAASAGQALEKINTAMSEITEMNTQIANAAEEQSSVTEEINRSIVSINEVSEQSATGAQQTTQASADVAKLAEQLKSLVERFKV</sequence>
<dbReference type="PANTHER" id="PTHR32089">
    <property type="entry name" value="METHYL-ACCEPTING CHEMOTAXIS PROTEIN MCPB"/>
    <property type="match status" value="1"/>
</dbReference>
<dbReference type="Gene3D" id="1.10.287.950">
    <property type="entry name" value="Methyl-accepting chemotaxis protein"/>
    <property type="match status" value="1"/>
</dbReference>
<dbReference type="PROSITE" id="PS50885">
    <property type="entry name" value="HAMP"/>
    <property type="match status" value="1"/>
</dbReference>
<keyword evidence="5" id="KW-0812">Transmembrane</keyword>
<dbReference type="Proteomes" id="UP000094849">
    <property type="component" value="Unassembled WGS sequence"/>
</dbReference>
<accession>A0A1E2UNF8</accession>
<keyword evidence="9" id="KW-1185">Reference proteome</keyword>
<gene>
    <name evidence="8" type="ORF">A3196_05575</name>
</gene>
<comment type="subcellular location">
    <subcellularLocation>
        <location evidence="1">Membrane</location>
    </subcellularLocation>
</comment>
<dbReference type="GO" id="GO:0007165">
    <property type="term" value="P:signal transduction"/>
    <property type="evidence" value="ECO:0007669"/>
    <property type="project" value="UniProtKB-KW"/>
</dbReference>
<dbReference type="SMART" id="SM00283">
    <property type="entry name" value="MA"/>
    <property type="match status" value="1"/>
</dbReference>
<dbReference type="Pfam" id="PF12729">
    <property type="entry name" value="4HB_MCP_1"/>
    <property type="match status" value="1"/>
</dbReference>
<keyword evidence="5" id="KW-0472">Membrane</keyword>
<feature type="transmembrane region" description="Helical" evidence="5">
    <location>
        <begin position="199"/>
        <end position="222"/>
    </location>
</feature>
<dbReference type="SUPFAM" id="SSF58104">
    <property type="entry name" value="Methyl-accepting chemotaxis protein (MCP) signaling domain"/>
    <property type="match status" value="1"/>
</dbReference>
<dbReference type="SMART" id="SM00304">
    <property type="entry name" value="HAMP"/>
    <property type="match status" value="2"/>
</dbReference>
<evidence type="ECO:0000256" key="3">
    <source>
        <dbReference type="ARBA" id="ARBA00029447"/>
    </source>
</evidence>
<feature type="domain" description="Methyl-accepting transducer" evidence="6">
    <location>
        <begin position="280"/>
        <end position="516"/>
    </location>
</feature>
<reference evidence="8 9" key="1">
    <citation type="submission" date="2016-03" db="EMBL/GenBank/DDBJ databases">
        <title>Chemosynthetic sulphur-oxidizing symbionts of marine invertebrate animals are capable of nitrogen fixation.</title>
        <authorList>
            <person name="Petersen J.M."/>
            <person name="Kemper A."/>
            <person name="Gruber-Vodicka H."/>
            <person name="Cardini U."/>
            <person name="Geest Mvander."/>
            <person name="Kleiner M."/>
            <person name="Bulgheresi S."/>
            <person name="Fussmann M."/>
            <person name="Herbold C."/>
            <person name="Seah B.K.B."/>
            <person name="Antony C.Paul."/>
            <person name="Liu D."/>
            <person name="Belitz A."/>
            <person name="Weber M."/>
        </authorList>
    </citation>
    <scope>NUCLEOTIDE SEQUENCE [LARGE SCALE GENOMIC DNA]</scope>
    <source>
        <strain evidence="8">G_D</strain>
    </source>
</reference>
<dbReference type="EMBL" id="LVJZ01000003">
    <property type="protein sequence ID" value="ODB96280.1"/>
    <property type="molecule type" value="Genomic_DNA"/>
</dbReference>
<dbReference type="CDD" id="cd11386">
    <property type="entry name" value="MCP_signal"/>
    <property type="match status" value="1"/>
</dbReference>
<evidence type="ECO:0000256" key="1">
    <source>
        <dbReference type="ARBA" id="ARBA00004370"/>
    </source>
</evidence>
<evidence type="ECO:0000256" key="2">
    <source>
        <dbReference type="ARBA" id="ARBA00023224"/>
    </source>
</evidence>
<name>A0A1E2UNF8_9GAMM</name>
<evidence type="ECO:0000259" key="7">
    <source>
        <dbReference type="PROSITE" id="PS50885"/>
    </source>
</evidence>
<evidence type="ECO:0008006" key="10">
    <source>
        <dbReference type="Google" id="ProtNLM"/>
    </source>
</evidence>
<evidence type="ECO:0000256" key="5">
    <source>
        <dbReference type="SAM" id="Phobius"/>
    </source>
</evidence>
<dbReference type="GO" id="GO:0006935">
    <property type="term" value="P:chemotaxis"/>
    <property type="evidence" value="ECO:0007669"/>
    <property type="project" value="UniProtKB-ARBA"/>
</dbReference>
<dbReference type="InterPro" id="IPR024478">
    <property type="entry name" value="HlyB_4HB_MCP"/>
</dbReference>
<dbReference type="PANTHER" id="PTHR32089:SF112">
    <property type="entry name" value="LYSOZYME-LIKE PROTEIN-RELATED"/>
    <property type="match status" value="1"/>
</dbReference>
<comment type="similarity">
    <text evidence="3">Belongs to the methyl-accepting chemotaxis (MCP) protein family.</text>
</comment>
<evidence type="ECO:0000313" key="9">
    <source>
        <dbReference type="Proteomes" id="UP000094849"/>
    </source>
</evidence>
<feature type="domain" description="HAMP" evidence="7">
    <location>
        <begin position="223"/>
        <end position="275"/>
    </location>
</feature>
<dbReference type="Gene3D" id="6.10.340.10">
    <property type="match status" value="1"/>
</dbReference>
<dbReference type="InterPro" id="IPR003660">
    <property type="entry name" value="HAMP_dom"/>
</dbReference>